<name>A0A2S7I3B1_9FLAO</name>
<dbReference type="EMBL" id="PTPZ01000006">
    <property type="protein sequence ID" value="PPZ91078.1"/>
    <property type="molecule type" value="Genomic_DNA"/>
</dbReference>
<organism evidence="2 3">
    <name type="scientific">Cloacibacterium normanense</name>
    <dbReference type="NCBI Taxonomy" id="237258"/>
    <lineage>
        <taxon>Bacteria</taxon>
        <taxon>Pseudomonadati</taxon>
        <taxon>Bacteroidota</taxon>
        <taxon>Flavobacteriia</taxon>
        <taxon>Flavobacteriales</taxon>
        <taxon>Weeksellaceae</taxon>
    </lineage>
</organism>
<comment type="caution">
    <text evidence="2">The sequence shown here is derived from an EMBL/GenBank/DDBJ whole genome shotgun (WGS) entry which is preliminary data.</text>
</comment>
<sequence>MSKKQYTDAERAEYWRQKALQGNNNPSNNSKSNNSNSTKYDSKNRNGARIELMQGPKEKFERLFAWKYTKKFGFMSLNGFAMLEQATKDGEQLKDGYEKWRFIVKTPTGQTTYYGMYNKKKSIFFFEMGTTKCIISANKSYWSFAMPKGMKNKR</sequence>
<feature type="region of interest" description="Disordered" evidence="1">
    <location>
        <begin position="17"/>
        <end position="48"/>
    </location>
</feature>
<proteinExistence type="predicted"/>
<gene>
    <name evidence="2" type="ORF">C3729_10420</name>
</gene>
<reference evidence="2 3" key="1">
    <citation type="submission" date="2018-02" db="EMBL/GenBank/DDBJ databases">
        <title>Draft genome sequence of bacterial isolates from marine environment.</title>
        <authorList>
            <person name="Singh S.K."/>
            <person name="Hill R."/>
            <person name="Major S."/>
            <person name="Cai H."/>
            <person name="Li Y."/>
        </authorList>
    </citation>
    <scope>NUCLEOTIDE SEQUENCE [LARGE SCALE GENOMIC DNA]</scope>
    <source>
        <strain evidence="2 3">IMET F</strain>
    </source>
</reference>
<feature type="compositionally biased region" description="Low complexity" evidence="1">
    <location>
        <begin position="23"/>
        <end position="39"/>
    </location>
</feature>
<protein>
    <submittedName>
        <fullName evidence="2">Uncharacterized protein</fullName>
    </submittedName>
</protein>
<dbReference type="Proteomes" id="UP000238565">
    <property type="component" value="Unassembled WGS sequence"/>
</dbReference>
<dbReference type="AlphaFoldDB" id="A0A2S7I3B1"/>
<evidence type="ECO:0000313" key="2">
    <source>
        <dbReference type="EMBL" id="PPZ91078.1"/>
    </source>
</evidence>
<evidence type="ECO:0000256" key="1">
    <source>
        <dbReference type="SAM" id="MobiDB-lite"/>
    </source>
</evidence>
<dbReference type="RefSeq" id="WP_104794082.1">
    <property type="nucleotide sequence ID" value="NZ_PTPZ01000006.1"/>
</dbReference>
<accession>A0A2S7I3B1</accession>
<evidence type="ECO:0000313" key="3">
    <source>
        <dbReference type="Proteomes" id="UP000238565"/>
    </source>
</evidence>